<dbReference type="InterPro" id="IPR013752">
    <property type="entry name" value="KPA_reductase"/>
</dbReference>
<comment type="similarity">
    <text evidence="1">Belongs to the ketopantoate reductase family.</text>
</comment>
<dbReference type="InterPro" id="IPR036291">
    <property type="entry name" value="NAD(P)-bd_dom_sf"/>
</dbReference>
<dbReference type="PANTHER" id="PTHR43765:SF2">
    <property type="entry name" value="2-DEHYDROPANTOATE 2-REDUCTASE"/>
    <property type="match status" value="1"/>
</dbReference>
<sequence length="353" mass="39308">MTDFSQPYPIYILGLGSIGSFISHTLRCLPEPPRVNLLFHRESLCQEFEDKDRKIRLQVGEGGVQEEGSGFDVERIDGDWSSTSNDKIYCLIVAVKASGTLPALEPIKHRLGPHSTICLFQNGLGQVETLNEQLFTDPLTRPTYVLGIMRHGVYLRSPFEAVLSGTDGSAAVGVVDWENRNEAAPQTRFLLDTLLRSPALQCTELAWTDLLKAQLLKLAANCVINPLTALLDVRNGEIMKNEMLIPTWHRLLEEILAVFSHLPELQHLPAEQRQFTFCSLKSALVNTVWKTANNSSSMREDIRKGRGTEIQFIKGWVVKRGAELGIDCPTNVLMTELILAKSNSSGNHCLSLD</sequence>
<dbReference type="GO" id="GO:0005739">
    <property type="term" value="C:mitochondrion"/>
    <property type="evidence" value="ECO:0007669"/>
    <property type="project" value="TreeGrafter"/>
</dbReference>
<dbReference type="EMBL" id="ML734937">
    <property type="protein sequence ID" value="KAB8211831.1"/>
    <property type="molecule type" value="Genomic_DNA"/>
</dbReference>
<dbReference type="Gene3D" id="1.10.1040.10">
    <property type="entry name" value="N-(1-d-carboxylethyl)-l-norvaline Dehydrogenase, domain 2"/>
    <property type="match status" value="1"/>
</dbReference>
<dbReference type="Proteomes" id="UP000326532">
    <property type="component" value="Unassembled WGS sequence"/>
</dbReference>
<evidence type="ECO:0000256" key="1">
    <source>
        <dbReference type="ARBA" id="ARBA00007870"/>
    </source>
</evidence>
<dbReference type="GO" id="GO:0050661">
    <property type="term" value="F:NADP binding"/>
    <property type="evidence" value="ECO:0007669"/>
    <property type="project" value="TreeGrafter"/>
</dbReference>
<reference evidence="8 9" key="1">
    <citation type="submission" date="2019-04" db="EMBL/GenBank/DDBJ databases">
        <title>Fungal friends and foes A comparative genomics study of 23 Aspergillus species from section Flavi.</title>
        <authorList>
            <consortium name="DOE Joint Genome Institute"/>
            <person name="Kjaerbolling I."/>
            <person name="Vesth T.C."/>
            <person name="Frisvad J.C."/>
            <person name="Nybo J.L."/>
            <person name="Theobald S."/>
            <person name="Kildgaard S."/>
            <person name="Petersen T.I."/>
            <person name="Kuo A."/>
            <person name="Sato A."/>
            <person name="Lyhne E.K."/>
            <person name="Kogle M.E."/>
            <person name="Wiebenga A."/>
            <person name="Kun R.S."/>
            <person name="Lubbers R.J."/>
            <person name="Makela M.R."/>
            <person name="Barry K."/>
            <person name="Chovatia M."/>
            <person name="Clum A."/>
            <person name="Daum C."/>
            <person name="Haridas S."/>
            <person name="He G."/>
            <person name="LaButti K."/>
            <person name="Lipzen A."/>
            <person name="Mondo S."/>
            <person name="Pangilinan J."/>
            <person name="Riley R."/>
            <person name="Salamov A."/>
            <person name="Simmons B.A."/>
            <person name="Magnuson J.K."/>
            <person name="Henrissat B."/>
            <person name="Mortensen U.H."/>
            <person name="Larsen T.O."/>
            <person name="De vries R.P."/>
            <person name="Grigoriev I.V."/>
            <person name="Machida M."/>
            <person name="Baker S.E."/>
            <person name="Andersen M.R."/>
        </authorList>
    </citation>
    <scope>NUCLEOTIDE SEQUENCE [LARGE SCALE GENOMIC DNA]</scope>
    <source>
        <strain evidence="8 9">CBS 117618</strain>
    </source>
</reference>
<dbReference type="OMA" id="QCTELAW"/>
<dbReference type="Pfam" id="PF02558">
    <property type="entry name" value="ApbA"/>
    <property type="match status" value="1"/>
</dbReference>
<evidence type="ECO:0000256" key="3">
    <source>
        <dbReference type="ARBA" id="ARBA00022857"/>
    </source>
</evidence>
<dbReference type="SUPFAM" id="SSF48179">
    <property type="entry name" value="6-phosphogluconate dehydrogenase C-terminal domain-like"/>
    <property type="match status" value="1"/>
</dbReference>
<dbReference type="GO" id="GO:0015940">
    <property type="term" value="P:pantothenate biosynthetic process"/>
    <property type="evidence" value="ECO:0007669"/>
    <property type="project" value="InterPro"/>
</dbReference>
<dbReference type="EC" id="1.1.1.169" evidence="2"/>
<name>A0A5N6E2T4_ASPPA</name>
<gene>
    <name evidence="8" type="ORF">BDV34DRAFT_184358</name>
</gene>
<proteinExistence type="inferred from homology"/>
<evidence type="ECO:0000256" key="4">
    <source>
        <dbReference type="ARBA" id="ARBA00023002"/>
    </source>
</evidence>
<dbReference type="InterPro" id="IPR050838">
    <property type="entry name" value="Ketopantoate_reductase"/>
</dbReference>
<dbReference type="InterPro" id="IPR003710">
    <property type="entry name" value="ApbA"/>
</dbReference>
<feature type="domain" description="Ketopantoate reductase N-terminal" evidence="6">
    <location>
        <begin position="10"/>
        <end position="175"/>
    </location>
</feature>
<protein>
    <recommendedName>
        <fullName evidence="2">2-dehydropantoate 2-reductase</fullName>
        <ecNumber evidence="2">1.1.1.169</ecNumber>
    </recommendedName>
    <alternativeName>
        <fullName evidence="5">Ketopantoate reductase</fullName>
    </alternativeName>
</protein>
<dbReference type="SUPFAM" id="SSF51735">
    <property type="entry name" value="NAD(P)-binding Rossmann-fold domains"/>
    <property type="match status" value="1"/>
</dbReference>
<evidence type="ECO:0000259" key="6">
    <source>
        <dbReference type="Pfam" id="PF02558"/>
    </source>
</evidence>
<organism evidence="8 9">
    <name type="scientific">Aspergillus parasiticus</name>
    <dbReference type="NCBI Taxonomy" id="5067"/>
    <lineage>
        <taxon>Eukaryota</taxon>
        <taxon>Fungi</taxon>
        <taxon>Dikarya</taxon>
        <taxon>Ascomycota</taxon>
        <taxon>Pezizomycotina</taxon>
        <taxon>Eurotiomycetes</taxon>
        <taxon>Eurotiomycetidae</taxon>
        <taxon>Eurotiales</taxon>
        <taxon>Aspergillaceae</taxon>
        <taxon>Aspergillus</taxon>
        <taxon>Aspergillus subgen. Circumdati</taxon>
    </lineage>
</organism>
<feature type="domain" description="Ketopantoate reductase C-terminal" evidence="7">
    <location>
        <begin position="209"/>
        <end position="341"/>
    </location>
</feature>
<keyword evidence="9" id="KW-1185">Reference proteome</keyword>
<accession>A0A5N6E2T4</accession>
<keyword evidence="4" id="KW-0560">Oxidoreductase</keyword>
<evidence type="ECO:0000313" key="8">
    <source>
        <dbReference type="EMBL" id="KAB8211831.1"/>
    </source>
</evidence>
<evidence type="ECO:0000256" key="2">
    <source>
        <dbReference type="ARBA" id="ARBA00013014"/>
    </source>
</evidence>
<evidence type="ECO:0000256" key="5">
    <source>
        <dbReference type="ARBA" id="ARBA00032024"/>
    </source>
</evidence>
<evidence type="ECO:0000313" key="9">
    <source>
        <dbReference type="Proteomes" id="UP000326532"/>
    </source>
</evidence>
<dbReference type="InterPro" id="IPR008927">
    <property type="entry name" value="6-PGluconate_DH-like_C_sf"/>
</dbReference>
<dbReference type="InterPro" id="IPR013328">
    <property type="entry name" value="6PGD_dom2"/>
</dbReference>
<dbReference type="Pfam" id="PF08546">
    <property type="entry name" value="ApbA_C"/>
    <property type="match status" value="1"/>
</dbReference>
<dbReference type="VEuPathDB" id="FungiDB:BDV34DRAFT_184358"/>
<dbReference type="AlphaFoldDB" id="A0A5N6E2T4"/>
<keyword evidence="3" id="KW-0521">NADP</keyword>
<evidence type="ECO:0000259" key="7">
    <source>
        <dbReference type="Pfam" id="PF08546"/>
    </source>
</evidence>
<dbReference type="GO" id="GO:0008677">
    <property type="term" value="F:2-dehydropantoate 2-reductase activity"/>
    <property type="evidence" value="ECO:0007669"/>
    <property type="project" value="UniProtKB-EC"/>
</dbReference>
<dbReference type="InterPro" id="IPR013332">
    <property type="entry name" value="KPR_N"/>
</dbReference>
<dbReference type="NCBIfam" id="TIGR00745">
    <property type="entry name" value="apbA_panE"/>
    <property type="match status" value="1"/>
</dbReference>
<dbReference type="PANTHER" id="PTHR43765">
    <property type="entry name" value="2-DEHYDROPANTOATE 2-REDUCTASE-RELATED"/>
    <property type="match status" value="1"/>
</dbReference>
<dbReference type="Gene3D" id="3.40.50.720">
    <property type="entry name" value="NAD(P)-binding Rossmann-like Domain"/>
    <property type="match status" value="1"/>
</dbReference>